<reference evidence="2 3" key="1">
    <citation type="submission" date="2019-06" db="EMBL/GenBank/DDBJ databases">
        <title>Sequencing the genomes of 1000 actinobacteria strains.</title>
        <authorList>
            <person name="Klenk H.-P."/>
        </authorList>
    </citation>
    <scope>NUCLEOTIDE SEQUENCE [LARGE SCALE GENOMIC DNA]</scope>
    <source>
        <strain evidence="2 3">DSM 45928</strain>
    </source>
</reference>
<keyword evidence="1" id="KW-0812">Transmembrane</keyword>
<protein>
    <submittedName>
        <fullName evidence="2">Uncharacterized protein</fullName>
    </submittedName>
</protein>
<comment type="caution">
    <text evidence="2">The sequence shown here is derived from an EMBL/GenBank/DDBJ whole genome shotgun (WGS) entry which is preliminary data.</text>
</comment>
<dbReference type="RefSeq" id="WP_170183160.1">
    <property type="nucleotide sequence ID" value="NZ_JBHTGS010000001.1"/>
</dbReference>
<dbReference type="AlphaFoldDB" id="A0A543ASN1"/>
<dbReference type="EMBL" id="VFOW01000001">
    <property type="protein sequence ID" value="TQL75594.1"/>
    <property type="molecule type" value="Genomic_DNA"/>
</dbReference>
<keyword evidence="1" id="KW-0472">Membrane</keyword>
<sequence length="52" mass="5695">MSGFYAVVGMGMMVAAILWIASPRSRHRIKRLAMVAALIALLLAIAYNYSQP</sequence>
<feature type="transmembrane region" description="Helical" evidence="1">
    <location>
        <begin position="29"/>
        <end position="49"/>
    </location>
</feature>
<organism evidence="2 3">
    <name type="scientific">Stackebrandtia endophytica</name>
    <dbReference type="NCBI Taxonomy" id="1496996"/>
    <lineage>
        <taxon>Bacteria</taxon>
        <taxon>Bacillati</taxon>
        <taxon>Actinomycetota</taxon>
        <taxon>Actinomycetes</taxon>
        <taxon>Glycomycetales</taxon>
        <taxon>Glycomycetaceae</taxon>
        <taxon>Stackebrandtia</taxon>
    </lineage>
</organism>
<proteinExistence type="predicted"/>
<dbReference type="InParanoid" id="A0A543ASN1"/>
<dbReference type="Proteomes" id="UP000317043">
    <property type="component" value="Unassembled WGS sequence"/>
</dbReference>
<accession>A0A543ASN1</accession>
<evidence type="ECO:0000313" key="3">
    <source>
        <dbReference type="Proteomes" id="UP000317043"/>
    </source>
</evidence>
<name>A0A543ASN1_9ACTN</name>
<keyword evidence="3" id="KW-1185">Reference proteome</keyword>
<gene>
    <name evidence="2" type="ORF">FB566_1101</name>
</gene>
<evidence type="ECO:0000256" key="1">
    <source>
        <dbReference type="SAM" id="Phobius"/>
    </source>
</evidence>
<evidence type="ECO:0000313" key="2">
    <source>
        <dbReference type="EMBL" id="TQL75594.1"/>
    </source>
</evidence>
<keyword evidence="1" id="KW-1133">Transmembrane helix</keyword>
<feature type="transmembrane region" description="Helical" evidence="1">
    <location>
        <begin position="6"/>
        <end position="22"/>
    </location>
</feature>